<gene>
    <name evidence="6" type="ORF">ACFOZ5_17380</name>
</gene>
<reference evidence="7" key="1">
    <citation type="journal article" date="2019" name="Int. J. Syst. Evol. Microbiol.">
        <title>The Global Catalogue of Microorganisms (GCM) 10K type strain sequencing project: providing services to taxonomists for standard genome sequencing and annotation.</title>
        <authorList>
            <consortium name="The Broad Institute Genomics Platform"/>
            <consortium name="The Broad Institute Genome Sequencing Center for Infectious Disease"/>
            <person name="Wu L."/>
            <person name="Ma J."/>
        </authorList>
    </citation>
    <scope>NUCLEOTIDE SEQUENCE [LARGE SCALE GENOMIC DNA]</scope>
    <source>
        <strain evidence="7">CECT 7297</strain>
    </source>
</reference>
<keyword evidence="7" id="KW-1185">Reference proteome</keyword>
<accession>A0ABV8QMJ8</accession>
<evidence type="ECO:0000256" key="5">
    <source>
        <dbReference type="ARBA" id="ARBA00023235"/>
    </source>
</evidence>
<dbReference type="Gene3D" id="3.40.50.1240">
    <property type="entry name" value="Phosphoglycerate mutase-like"/>
    <property type="match status" value="1"/>
</dbReference>
<dbReference type="Proteomes" id="UP001595798">
    <property type="component" value="Unassembled WGS sequence"/>
</dbReference>
<dbReference type="SUPFAM" id="SSF53254">
    <property type="entry name" value="Phosphoglycerate mutase-like"/>
    <property type="match status" value="1"/>
</dbReference>
<dbReference type="InterPro" id="IPR029033">
    <property type="entry name" value="His_PPase_superfam"/>
</dbReference>
<dbReference type="PANTHER" id="PTHR11931">
    <property type="entry name" value="PHOSPHOGLYCERATE MUTASE"/>
    <property type="match status" value="1"/>
</dbReference>
<evidence type="ECO:0000313" key="7">
    <source>
        <dbReference type="Proteomes" id="UP001595798"/>
    </source>
</evidence>
<evidence type="ECO:0000313" key="6">
    <source>
        <dbReference type="EMBL" id="MFC4260792.1"/>
    </source>
</evidence>
<dbReference type="CDD" id="cd07067">
    <property type="entry name" value="HP_PGM_like"/>
    <property type="match status" value="1"/>
</dbReference>
<dbReference type="InterPro" id="IPR013078">
    <property type="entry name" value="His_Pase_superF_clade-1"/>
</dbReference>
<evidence type="ECO:0000256" key="1">
    <source>
        <dbReference type="ARBA" id="ARBA00006717"/>
    </source>
</evidence>
<protein>
    <recommendedName>
        <fullName evidence="2">phosphoglycerate mutase (2,3-diphosphoglycerate-dependent)</fullName>
        <ecNumber evidence="2">5.4.2.11</ecNumber>
    </recommendedName>
</protein>
<evidence type="ECO:0000256" key="2">
    <source>
        <dbReference type="ARBA" id="ARBA00012028"/>
    </source>
</evidence>
<dbReference type="Pfam" id="PF00300">
    <property type="entry name" value="His_Phos_1"/>
    <property type="match status" value="1"/>
</dbReference>
<comment type="caution">
    <text evidence="6">The sequence shown here is derived from an EMBL/GenBank/DDBJ whole genome shotgun (WGS) entry which is preliminary data.</text>
</comment>
<proteinExistence type="inferred from homology"/>
<evidence type="ECO:0000256" key="4">
    <source>
        <dbReference type="ARBA" id="ARBA00023152"/>
    </source>
</evidence>
<dbReference type="SMART" id="SM00855">
    <property type="entry name" value="PGAM"/>
    <property type="match status" value="1"/>
</dbReference>
<dbReference type="EMBL" id="JBHSDI010000061">
    <property type="protein sequence ID" value="MFC4260792.1"/>
    <property type="molecule type" value="Genomic_DNA"/>
</dbReference>
<dbReference type="RefSeq" id="WP_379889678.1">
    <property type="nucleotide sequence ID" value="NZ_JBHSDI010000061.1"/>
</dbReference>
<comment type="similarity">
    <text evidence="1">Belongs to the phosphoglycerate mutase family. BPG-dependent PGAM subfamily.</text>
</comment>
<evidence type="ECO:0000256" key="3">
    <source>
        <dbReference type="ARBA" id="ARBA00022432"/>
    </source>
</evidence>
<keyword evidence="4" id="KW-0324">Glycolysis</keyword>
<organism evidence="6 7">
    <name type="scientific">Marinobacter lacisalsi</name>
    <dbReference type="NCBI Taxonomy" id="475979"/>
    <lineage>
        <taxon>Bacteria</taxon>
        <taxon>Pseudomonadati</taxon>
        <taxon>Pseudomonadota</taxon>
        <taxon>Gammaproteobacteria</taxon>
        <taxon>Pseudomonadales</taxon>
        <taxon>Marinobacteraceae</taxon>
        <taxon>Marinobacter</taxon>
    </lineage>
</organism>
<name>A0ABV8QMJ8_9GAMM</name>
<sequence length="202" mass="22591">MTTTLIDLIRHGEPEGGPMFRGQTDHALSEQGWQQMRRAITPEDHWDVIVTSPLLRCTGFAREMADRLGVPMHTEQRLQEIGFGDWEGHTTDQVMATWGDALQQFWSNPVAYPPPGGETLADFRKRVSQAWAHWTQALAGQRVLVVCHGGVIRMVLAEILETPLEAAFRTMAVPYASRSRIRLDESPHGRLACLLSHGSLQG</sequence>
<dbReference type="InterPro" id="IPR005952">
    <property type="entry name" value="Phosphogly_mut1"/>
</dbReference>
<dbReference type="EC" id="5.4.2.11" evidence="2"/>
<keyword evidence="3" id="KW-0312">Gluconeogenesis</keyword>
<keyword evidence="5" id="KW-0413">Isomerase</keyword>